<proteinExistence type="predicted"/>
<reference evidence="2" key="1">
    <citation type="submission" date="2022-11" db="UniProtKB">
        <authorList>
            <consortium name="WormBaseParasite"/>
        </authorList>
    </citation>
    <scope>IDENTIFICATION</scope>
</reference>
<dbReference type="WBParaSite" id="PDA_v2.g10045.t1">
    <property type="protein sequence ID" value="PDA_v2.g10045.t1"/>
    <property type="gene ID" value="PDA_v2.g10045"/>
</dbReference>
<dbReference type="AlphaFoldDB" id="A0A914P4R2"/>
<protein>
    <submittedName>
        <fullName evidence="2">Uncharacterized protein</fullName>
    </submittedName>
</protein>
<accession>A0A914P4R2</accession>
<keyword evidence="1" id="KW-1185">Reference proteome</keyword>
<organism evidence="1 2">
    <name type="scientific">Panagrolaimus davidi</name>
    <dbReference type="NCBI Taxonomy" id="227884"/>
    <lineage>
        <taxon>Eukaryota</taxon>
        <taxon>Metazoa</taxon>
        <taxon>Ecdysozoa</taxon>
        <taxon>Nematoda</taxon>
        <taxon>Chromadorea</taxon>
        <taxon>Rhabditida</taxon>
        <taxon>Tylenchina</taxon>
        <taxon>Panagrolaimomorpha</taxon>
        <taxon>Panagrolaimoidea</taxon>
        <taxon>Panagrolaimidae</taxon>
        <taxon>Panagrolaimus</taxon>
    </lineage>
</organism>
<dbReference type="Proteomes" id="UP000887578">
    <property type="component" value="Unplaced"/>
</dbReference>
<sequence length="123" mass="13832">MNLVQWVCAAVNVRPSVIMNMDQFCNCAKVVKLMKFFHLMFSAVPPAINNLEIKSCYRSFSLGVDAFIQKAGMSVLEERLKIPGYVLKASQANYANGSIYPEQNGKWRLPEHAKYAISATLKQ</sequence>
<name>A0A914P4R2_9BILA</name>
<evidence type="ECO:0000313" key="1">
    <source>
        <dbReference type="Proteomes" id="UP000887578"/>
    </source>
</evidence>
<evidence type="ECO:0000313" key="2">
    <source>
        <dbReference type="WBParaSite" id="PDA_v2.g10045.t1"/>
    </source>
</evidence>